<feature type="domain" description="Peptidase A1" evidence="4">
    <location>
        <begin position="42"/>
        <end position="395"/>
    </location>
</feature>
<dbReference type="InterPro" id="IPR033121">
    <property type="entry name" value="PEPTIDASE_A1"/>
</dbReference>
<organism evidence="5 6">
    <name type="scientific">Leucocoprinus birnbaumii</name>
    <dbReference type="NCBI Taxonomy" id="56174"/>
    <lineage>
        <taxon>Eukaryota</taxon>
        <taxon>Fungi</taxon>
        <taxon>Dikarya</taxon>
        <taxon>Basidiomycota</taxon>
        <taxon>Agaricomycotina</taxon>
        <taxon>Agaricomycetes</taxon>
        <taxon>Agaricomycetidae</taxon>
        <taxon>Agaricales</taxon>
        <taxon>Agaricineae</taxon>
        <taxon>Agaricaceae</taxon>
        <taxon>Leucocoprinus</taxon>
    </lineage>
</organism>
<keyword evidence="3" id="KW-0812">Transmembrane</keyword>
<dbReference type="CDD" id="cd05471">
    <property type="entry name" value="pepsin_like"/>
    <property type="match status" value="1"/>
</dbReference>
<dbReference type="Proteomes" id="UP001213000">
    <property type="component" value="Unassembled WGS sequence"/>
</dbReference>
<protein>
    <recommendedName>
        <fullName evidence="4">Peptidase A1 domain-containing protein</fullName>
    </recommendedName>
</protein>
<dbReference type="Gene3D" id="2.40.70.10">
    <property type="entry name" value="Acid Proteases"/>
    <property type="match status" value="2"/>
</dbReference>
<evidence type="ECO:0000256" key="3">
    <source>
        <dbReference type="SAM" id="Phobius"/>
    </source>
</evidence>
<evidence type="ECO:0000259" key="4">
    <source>
        <dbReference type="PROSITE" id="PS51767"/>
    </source>
</evidence>
<dbReference type="EMBL" id="JANIEX010001818">
    <property type="protein sequence ID" value="KAJ3554178.1"/>
    <property type="molecule type" value="Genomic_DNA"/>
</dbReference>
<dbReference type="SUPFAM" id="SSF50630">
    <property type="entry name" value="Acid proteases"/>
    <property type="match status" value="1"/>
</dbReference>
<reference evidence="5" key="1">
    <citation type="submission" date="2022-07" db="EMBL/GenBank/DDBJ databases">
        <title>Genome Sequence of Leucocoprinus birnbaumii.</title>
        <authorList>
            <person name="Buettner E."/>
        </authorList>
    </citation>
    <scope>NUCLEOTIDE SEQUENCE</scope>
    <source>
        <strain evidence="5">VT141</strain>
    </source>
</reference>
<keyword evidence="6" id="KW-1185">Reference proteome</keyword>
<dbReference type="InterPro" id="IPR001461">
    <property type="entry name" value="Aspartic_peptidase_A1"/>
</dbReference>
<evidence type="ECO:0000256" key="1">
    <source>
        <dbReference type="ARBA" id="ARBA00007447"/>
    </source>
</evidence>
<evidence type="ECO:0000256" key="2">
    <source>
        <dbReference type="SAM" id="MobiDB-lite"/>
    </source>
</evidence>
<dbReference type="PRINTS" id="PR00792">
    <property type="entry name" value="PEPSIN"/>
</dbReference>
<dbReference type="GO" id="GO:0006508">
    <property type="term" value="P:proteolysis"/>
    <property type="evidence" value="ECO:0007669"/>
    <property type="project" value="InterPro"/>
</dbReference>
<accession>A0AAD5YPY9</accession>
<feature type="compositionally biased region" description="Polar residues" evidence="2">
    <location>
        <begin position="536"/>
        <end position="548"/>
    </location>
</feature>
<dbReference type="GO" id="GO:0004190">
    <property type="term" value="F:aspartic-type endopeptidase activity"/>
    <property type="evidence" value="ECO:0007669"/>
    <property type="project" value="InterPro"/>
</dbReference>
<sequence>MPSPWKGKQKARLPRADSDGGTTAGVVLNLTLVGTGIYDAAYTVPVSIGQSSQQLSLQVDTGSSDLWVASTSCSSSACGATSGHNYDPSASGTSTDQDFKIQYLAGSVSGPIYWDRFDVGGYSVEYQALAAAASVSDETLAPNYSGILGLALPLNSIIAETIPPVTNNEPDGAAWASNLFSITPTSNAPSSRFLSLSLSRPGSDRIPSLLGIGKHPPDLVKDPSQISYAATVSDSAGSLFWKTSVRDITVWVDGQPRRVEIGRSNTGAVFPSAVIDSGVPFIFTTSRVANGIYGAIDIHPAQDGNYYVPCRTPLNLSITLDNRAPLSIHPLDLTAEPPQDNNAQYCIGLIQAADAQLSNPTSDIGDMILGVPFMRNVYTVMAYDVPFPNGTFPIANASVNTVQPRLGLMSLTDPSTALSEFNTVRVLNQPLSGGSVSSNTGAQTSGKKLSVGIIVLIALLGFFTLCCALFVIRWLLYRKKFKQQRDRDRREGLTDDKRELAYQLAHRSSAEYSGMPSEDTLRVMRYEAYTKKERTASASFSSRLSQPTPDEFGVHNQDWNDDTLVQPRSPPSPPPAVTTLNESPNNSLRSSRHSRTSSSPERYRLGLPGHQRTPSELPTPHQRTTSIATPLLSDGPQSRHDEDDHTPYHDDDTHR</sequence>
<evidence type="ECO:0000313" key="5">
    <source>
        <dbReference type="EMBL" id="KAJ3554178.1"/>
    </source>
</evidence>
<feature type="transmembrane region" description="Helical" evidence="3">
    <location>
        <begin position="449"/>
        <end position="476"/>
    </location>
</feature>
<feature type="compositionally biased region" description="Basic and acidic residues" evidence="2">
    <location>
        <begin position="637"/>
        <end position="655"/>
    </location>
</feature>
<dbReference type="Pfam" id="PF00026">
    <property type="entry name" value="Asp"/>
    <property type="match status" value="2"/>
</dbReference>
<proteinExistence type="inferred from homology"/>
<keyword evidence="3" id="KW-0472">Membrane</keyword>
<feature type="compositionally biased region" description="Polar residues" evidence="2">
    <location>
        <begin position="612"/>
        <end position="628"/>
    </location>
</feature>
<dbReference type="InterPro" id="IPR034164">
    <property type="entry name" value="Pepsin-like_dom"/>
</dbReference>
<feature type="region of interest" description="Disordered" evidence="2">
    <location>
        <begin position="536"/>
        <end position="655"/>
    </location>
</feature>
<name>A0AAD5YPY9_9AGAR</name>
<dbReference type="AlphaFoldDB" id="A0AAD5YPY9"/>
<dbReference type="InterPro" id="IPR021109">
    <property type="entry name" value="Peptidase_aspartic_dom_sf"/>
</dbReference>
<comment type="similarity">
    <text evidence="1">Belongs to the peptidase A1 family.</text>
</comment>
<evidence type="ECO:0000313" key="6">
    <source>
        <dbReference type="Proteomes" id="UP001213000"/>
    </source>
</evidence>
<comment type="caution">
    <text evidence="5">The sequence shown here is derived from an EMBL/GenBank/DDBJ whole genome shotgun (WGS) entry which is preliminary data.</text>
</comment>
<dbReference type="PANTHER" id="PTHR47966:SF57">
    <property type="entry name" value="PEPTIDASE A1 DOMAIN-CONTAINING PROTEIN"/>
    <property type="match status" value="1"/>
</dbReference>
<dbReference type="PANTHER" id="PTHR47966">
    <property type="entry name" value="BETA-SITE APP-CLEAVING ENZYME, ISOFORM A-RELATED"/>
    <property type="match status" value="1"/>
</dbReference>
<keyword evidence="3" id="KW-1133">Transmembrane helix</keyword>
<gene>
    <name evidence="5" type="ORF">NP233_g12479</name>
</gene>
<dbReference type="PROSITE" id="PS51767">
    <property type="entry name" value="PEPTIDASE_A1"/>
    <property type="match status" value="1"/>
</dbReference>